<comment type="caution">
    <text evidence="1">The sequence shown here is derived from an EMBL/GenBank/DDBJ whole genome shotgun (WGS) entry which is preliminary data.</text>
</comment>
<gene>
    <name evidence="1" type="ORF">Thpro_020536</name>
</gene>
<accession>A0A1A6C8E5</accession>
<proteinExistence type="predicted"/>
<sequence length="164" mass="18434">MKALNWKRVRAKSQPAAIRLCLDFAIAHHNRSVARVAELMGTSEWAIYKWMAKGSMPSDRIRPFEYACDPQGRATYLTQYIAAGSNKLLIDIPRGKGSTEQEVGDLQLASAEAMSLLMKFYRGEASPEDTSDALTELLSKLAWHRENVERSAQPELALFEDDDE</sequence>
<evidence type="ECO:0000313" key="1">
    <source>
        <dbReference type="EMBL" id="OBS10820.1"/>
    </source>
</evidence>
<organism evidence="1 2">
    <name type="scientific">Acidihalobacter prosperus</name>
    <dbReference type="NCBI Taxonomy" id="160660"/>
    <lineage>
        <taxon>Bacteria</taxon>
        <taxon>Pseudomonadati</taxon>
        <taxon>Pseudomonadota</taxon>
        <taxon>Gammaproteobacteria</taxon>
        <taxon>Chromatiales</taxon>
        <taxon>Ectothiorhodospiraceae</taxon>
        <taxon>Acidihalobacter</taxon>
    </lineage>
</organism>
<dbReference type="OrthoDB" id="6288233at2"/>
<dbReference type="EMBL" id="JQSG02000001">
    <property type="protein sequence ID" value="OBS10820.1"/>
    <property type="molecule type" value="Genomic_DNA"/>
</dbReference>
<dbReference type="AlphaFoldDB" id="A0A1A6C8E5"/>
<name>A0A1A6C8E5_9GAMM</name>
<keyword evidence="2" id="KW-1185">Reference proteome</keyword>
<dbReference type="RefSeq" id="WP_038086495.1">
    <property type="nucleotide sequence ID" value="NZ_JQSG02000001.1"/>
</dbReference>
<dbReference type="Proteomes" id="UP000029273">
    <property type="component" value="Unassembled WGS sequence"/>
</dbReference>
<reference evidence="1 2" key="1">
    <citation type="journal article" date="2014" name="Genome Announc.">
        <title>Draft Genome Sequence of the Iron-Oxidizing, Acidophilic, and Halotolerant 'Thiobacillus prosperus' Type Strain DSM 5130.</title>
        <authorList>
            <person name="Ossandon F.J."/>
            <person name="Cardenas J.P."/>
            <person name="Corbett M."/>
            <person name="Quatrini R."/>
            <person name="Holmes D.S."/>
            <person name="Watkin E."/>
        </authorList>
    </citation>
    <scope>NUCLEOTIDE SEQUENCE [LARGE SCALE GENOMIC DNA]</scope>
    <source>
        <strain evidence="1 2">DSM 5130</strain>
    </source>
</reference>
<protein>
    <submittedName>
        <fullName evidence="1">Uncharacterized protein</fullName>
    </submittedName>
</protein>
<evidence type="ECO:0000313" key="2">
    <source>
        <dbReference type="Proteomes" id="UP000029273"/>
    </source>
</evidence>